<name>B8CZ75_HALOH</name>
<dbReference type="eggNOG" id="ENOG502ZVPJ">
    <property type="taxonomic scope" value="Bacteria"/>
</dbReference>
<dbReference type="KEGG" id="hor:Hore_18450"/>
<protein>
    <submittedName>
        <fullName evidence="1">Uncharacterized protein</fullName>
    </submittedName>
</protein>
<keyword evidence="2" id="KW-1185">Reference proteome</keyword>
<dbReference type="RefSeq" id="WP_015923564.1">
    <property type="nucleotide sequence ID" value="NC_011899.1"/>
</dbReference>
<dbReference type="OrthoDB" id="2112945at2"/>
<gene>
    <name evidence="1" type="ordered locus">Hore_18450</name>
</gene>
<dbReference type="HOGENOM" id="CLU_1641414_0_0_9"/>
<reference evidence="1 2" key="1">
    <citation type="journal article" date="2009" name="PLoS ONE">
        <title>Genome analysis of the anaerobic thermohalophilic bacterium Halothermothrix orenii.</title>
        <authorList>
            <person name="Mavromatis K."/>
            <person name="Ivanova N."/>
            <person name="Anderson I."/>
            <person name="Lykidis A."/>
            <person name="Hooper S.D."/>
            <person name="Sun H."/>
            <person name="Kunin V."/>
            <person name="Lapidus A."/>
            <person name="Hugenholtz P."/>
            <person name="Patel B."/>
            <person name="Kyrpides N.C."/>
        </authorList>
    </citation>
    <scope>NUCLEOTIDE SEQUENCE [LARGE SCALE GENOMIC DNA]</scope>
    <source>
        <strain evidence="2">H 168 / OCM 544 / DSM 9562</strain>
    </source>
</reference>
<accession>B8CZ75</accession>
<proteinExistence type="predicted"/>
<dbReference type="EMBL" id="CP001098">
    <property type="protein sequence ID" value="ACL70594.1"/>
    <property type="molecule type" value="Genomic_DNA"/>
</dbReference>
<dbReference type="Proteomes" id="UP000000719">
    <property type="component" value="Chromosome"/>
</dbReference>
<dbReference type="STRING" id="373903.Hore_18450"/>
<evidence type="ECO:0000313" key="1">
    <source>
        <dbReference type="EMBL" id="ACL70594.1"/>
    </source>
</evidence>
<dbReference type="AlphaFoldDB" id="B8CZ75"/>
<evidence type="ECO:0000313" key="2">
    <source>
        <dbReference type="Proteomes" id="UP000000719"/>
    </source>
</evidence>
<sequence>MLFYIFLGILLGQMMGSKGTYNRSSQNRKGSSKRVTKTFTKKFILSKDSPEAITPDNISINVKPTGQKEGAREPNKLILSILWAHFKAYKEGLLRYKRRSPWEIIEDSRLDKSTINNNLHKEWVSFLNEVIDRDLVKWINNPDEVKTRTMEAMKKINTKSA</sequence>
<organism evidence="1 2">
    <name type="scientific">Halothermothrix orenii (strain H 168 / OCM 544 / DSM 9562)</name>
    <dbReference type="NCBI Taxonomy" id="373903"/>
    <lineage>
        <taxon>Bacteria</taxon>
        <taxon>Bacillati</taxon>
        <taxon>Bacillota</taxon>
        <taxon>Clostridia</taxon>
        <taxon>Halanaerobiales</taxon>
        <taxon>Halothermotrichaceae</taxon>
        <taxon>Halothermothrix</taxon>
    </lineage>
</organism>